<sequence>MQAYCFEGKVDSSFNTFAALAKWTKQLLEESGNKGPSVSFKCGYFSVVGNTQFGDSYYTFLVLFAEAYQHKKKKDEGFCLGVIEKKEKESALYKGFCLEGFSQIDLHNTNNPKVINLVLYKNKHPTLLFAQKPQKPDTKKPLVNYLTFQFFKDRFYLTHFSDNTNIFFNHIGHEFPMYAVNNALLNDLSSKQTNIQYSRTDTYTTKITLDGTLYTLINQTTSNQSQKKLSSCLEIKRGNTTLRGKFCLDGLGKVNFVYKKNYITLEFSGPLGHEINRKAYLTFKVVRGIFYLHQYSEQNFKVNKDGSIKILRTQIIYRQNRDDPQNKNPITLDTLNSNYQRQLLNQCIKRGYCM</sequence>
<organism evidence="1 2">
    <name type="scientific">Helicobacter suis</name>
    <dbReference type="NCBI Taxonomy" id="104628"/>
    <lineage>
        <taxon>Bacteria</taxon>
        <taxon>Pseudomonadati</taxon>
        <taxon>Campylobacterota</taxon>
        <taxon>Epsilonproteobacteria</taxon>
        <taxon>Campylobacterales</taxon>
        <taxon>Helicobacteraceae</taxon>
        <taxon>Helicobacter</taxon>
    </lineage>
</organism>
<keyword evidence="2" id="KW-1185">Reference proteome</keyword>
<evidence type="ECO:0000313" key="1">
    <source>
        <dbReference type="EMBL" id="BCD46344.1"/>
    </source>
</evidence>
<dbReference type="EMBL" id="AP023036">
    <property type="protein sequence ID" value="BCD46344.1"/>
    <property type="molecule type" value="Genomic_DNA"/>
</dbReference>
<name>A0ABM7L137_9HELI</name>
<reference evidence="1 2" key="1">
    <citation type="submission" date="2020-04" db="EMBL/GenBank/DDBJ databases">
        <title>Genomic analysis of gastric non-Helicobacter pylori Helicobacters isolated in Japan.</title>
        <authorList>
            <person name="Suzuki M."/>
            <person name="Rimbara E."/>
        </authorList>
    </citation>
    <scope>NUCLEOTIDE SEQUENCE [LARGE SCALE GENOMIC DNA]</scope>
    <source>
        <strain evidence="1 2">NHP19-0020</strain>
    </source>
</reference>
<accession>A0ABM7L137</accession>
<protein>
    <submittedName>
        <fullName evidence="1">Uncharacterized protein</fullName>
    </submittedName>
</protein>
<dbReference type="Proteomes" id="UP000509742">
    <property type="component" value="Chromosome"/>
</dbReference>
<gene>
    <name evidence="1" type="ORF">NHP190020_13830</name>
</gene>
<proteinExistence type="predicted"/>
<evidence type="ECO:0000313" key="2">
    <source>
        <dbReference type="Proteomes" id="UP000509742"/>
    </source>
</evidence>